<evidence type="ECO:0000313" key="2">
    <source>
        <dbReference type="Proteomes" id="UP000007305"/>
    </source>
</evidence>
<dbReference type="OMA" id="AFFFPKM"/>
<dbReference type="STRING" id="4577.Q6R991"/>
<evidence type="ECO:0000313" key="1">
    <source>
        <dbReference type="EMBL" id="AAR91166.1"/>
    </source>
</evidence>
<dbReference type="OrthoDB" id="1080404at2759"/>
<geneLocation type="mitochondrion" evidence="1"/>
<dbReference type="RefSeq" id="YP_588417.1">
    <property type="nucleotide sequence ID" value="NC_007982.1"/>
</dbReference>
<accession>Q6R991</accession>
<sequence length="105" mass="11394">MAGIQKILFFLFLVFFLLFHGIEATRGKAMLPTLPQKGAAFFFPKMTVPPSQHAAKFCGEAAQQSALCHPALIFYITRLAGPEERLSPSVESSVVGLVILVLSSV</sequence>
<dbReference type="PaxDb" id="4577-GRMZM2G112204_P01"/>
<name>Q6R991_MAIZE</name>
<keyword evidence="2" id="KW-1185">Reference proteome</keyword>
<reference evidence="1 2" key="1">
    <citation type="journal article" date="2004" name="Plant Physiol.">
        <title>Sequence and comparative analysis of the maize NB mitochondrial genome.</title>
        <authorList>
            <person name="Clifton S.W."/>
            <person name="Minx P."/>
            <person name="Fauron C.M.-R."/>
            <person name="Gibson M."/>
            <person name="Allen J.O."/>
            <person name="Sun H."/>
            <person name="Thompson M."/>
            <person name="Barbazuk W.B."/>
            <person name="Kanuganti S."/>
            <person name="Tayloe C."/>
            <person name="Meyer L."/>
            <person name="Wilson R.K."/>
            <person name="Newton K.J."/>
        </authorList>
    </citation>
    <scope>NUCLEOTIDE SEQUENCE</scope>
    <source>
        <strain evidence="2">cv. B37N</strain>
    </source>
</reference>
<organism evidence="1 2">
    <name type="scientific">Zea mays</name>
    <name type="common">Maize</name>
    <dbReference type="NCBI Taxonomy" id="4577"/>
    <lineage>
        <taxon>Eukaryota</taxon>
        <taxon>Viridiplantae</taxon>
        <taxon>Streptophyta</taxon>
        <taxon>Embryophyta</taxon>
        <taxon>Tracheophyta</taxon>
        <taxon>Spermatophyta</taxon>
        <taxon>Magnoliopsida</taxon>
        <taxon>Liliopsida</taxon>
        <taxon>Poales</taxon>
        <taxon>Poaceae</taxon>
        <taxon>PACMAD clade</taxon>
        <taxon>Panicoideae</taxon>
        <taxon>Andropogonodae</taxon>
        <taxon>Andropogoneae</taxon>
        <taxon>Tripsacinae</taxon>
        <taxon>Zea</taxon>
    </lineage>
</organism>
<gene>
    <name evidence="1" type="primary">orf105-e</name>
</gene>
<dbReference type="InParanoid" id="Q6R991"/>
<dbReference type="GeneID" id="4056001"/>
<dbReference type="AlphaFoldDB" id="Q6R991"/>
<proteinExistence type="predicted"/>
<keyword evidence="1" id="KW-0496">Mitochondrion</keyword>
<dbReference type="Proteomes" id="UP000007305">
    <property type="component" value="Mitochondrion"/>
</dbReference>
<dbReference type="eggNOG" id="ENOG502SGQW">
    <property type="taxonomic scope" value="Eukaryota"/>
</dbReference>
<protein>
    <submittedName>
        <fullName evidence="1">Uncharacterized protein orf105-e</fullName>
    </submittedName>
</protein>
<dbReference type="HOGENOM" id="CLU_2240507_0_0_1"/>
<dbReference type="EMBL" id="AY506529">
    <property type="protein sequence ID" value="AAR91166.1"/>
    <property type="molecule type" value="Genomic_DNA"/>
</dbReference>